<evidence type="ECO:0000313" key="2">
    <source>
        <dbReference type="Proteomes" id="UP000507222"/>
    </source>
</evidence>
<proteinExistence type="predicted"/>
<protein>
    <submittedName>
        <fullName evidence="1">Uncharacterized protein</fullName>
    </submittedName>
</protein>
<name>A0A6J5TY37_PRUAR</name>
<reference evidence="1 2" key="1">
    <citation type="submission" date="2020-05" db="EMBL/GenBank/DDBJ databases">
        <authorList>
            <person name="Campoy J."/>
            <person name="Schneeberger K."/>
            <person name="Spophaly S."/>
        </authorList>
    </citation>
    <scope>NUCLEOTIDE SEQUENCE [LARGE SCALE GENOMIC DNA]</scope>
    <source>
        <strain evidence="1">PruArmRojPasFocal</strain>
    </source>
</reference>
<sequence>MAHLKKVGRALLKYLGQPLLLQKASRAAFVVETQKWLGESAGARSGGFLQPHLGDFMEAEGQGWAGARCCRGSFEIRPGIVQSATGWAGYVGRCGRNVEADAQFFLYQRHDELQGSLRPVPWAFWLLEIVVSRVWRLKGKLGGRDLVFFAATISAG</sequence>
<accession>A0A6J5TY37</accession>
<organism evidence="1 2">
    <name type="scientific">Prunus armeniaca</name>
    <name type="common">Apricot</name>
    <name type="synonym">Armeniaca vulgaris</name>
    <dbReference type="NCBI Taxonomy" id="36596"/>
    <lineage>
        <taxon>Eukaryota</taxon>
        <taxon>Viridiplantae</taxon>
        <taxon>Streptophyta</taxon>
        <taxon>Embryophyta</taxon>
        <taxon>Tracheophyta</taxon>
        <taxon>Spermatophyta</taxon>
        <taxon>Magnoliopsida</taxon>
        <taxon>eudicotyledons</taxon>
        <taxon>Gunneridae</taxon>
        <taxon>Pentapetalae</taxon>
        <taxon>rosids</taxon>
        <taxon>fabids</taxon>
        <taxon>Rosales</taxon>
        <taxon>Rosaceae</taxon>
        <taxon>Amygdaloideae</taxon>
        <taxon>Amygdaleae</taxon>
        <taxon>Prunus</taxon>
    </lineage>
</organism>
<evidence type="ECO:0000313" key="1">
    <source>
        <dbReference type="EMBL" id="CAB4269030.1"/>
    </source>
</evidence>
<gene>
    <name evidence="1" type="ORF">CURHAP_LOCUS14054</name>
</gene>
<dbReference type="Proteomes" id="UP000507222">
    <property type="component" value="Unassembled WGS sequence"/>
</dbReference>
<dbReference type="EMBL" id="CAEKDK010000002">
    <property type="protein sequence ID" value="CAB4269030.1"/>
    <property type="molecule type" value="Genomic_DNA"/>
</dbReference>
<dbReference type="AlphaFoldDB" id="A0A6J5TY37"/>